<organism evidence="2 3">
    <name type="scientific">Byssothecium circinans</name>
    <dbReference type="NCBI Taxonomy" id="147558"/>
    <lineage>
        <taxon>Eukaryota</taxon>
        <taxon>Fungi</taxon>
        <taxon>Dikarya</taxon>
        <taxon>Ascomycota</taxon>
        <taxon>Pezizomycotina</taxon>
        <taxon>Dothideomycetes</taxon>
        <taxon>Pleosporomycetidae</taxon>
        <taxon>Pleosporales</taxon>
        <taxon>Massarineae</taxon>
        <taxon>Massarinaceae</taxon>
        <taxon>Byssothecium</taxon>
    </lineage>
</organism>
<accession>A0A6A5UGB9</accession>
<keyword evidence="3" id="KW-1185">Reference proteome</keyword>
<dbReference type="Proteomes" id="UP000800035">
    <property type="component" value="Unassembled WGS sequence"/>
</dbReference>
<protein>
    <submittedName>
        <fullName evidence="2">Uncharacterized protein</fullName>
    </submittedName>
</protein>
<feature type="region of interest" description="Disordered" evidence="1">
    <location>
        <begin position="1"/>
        <end position="75"/>
    </location>
</feature>
<dbReference type="EMBL" id="ML976983">
    <property type="protein sequence ID" value="KAF1960127.1"/>
    <property type="molecule type" value="Genomic_DNA"/>
</dbReference>
<evidence type="ECO:0000313" key="2">
    <source>
        <dbReference type="EMBL" id="KAF1960127.1"/>
    </source>
</evidence>
<gene>
    <name evidence="2" type="ORF">CC80DRAFT_532662</name>
</gene>
<dbReference type="AlphaFoldDB" id="A0A6A5UGB9"/>
<name>A0A6A5UGB9_9PLEO</name>
<evidence type="ECO:0000256" key="1">
    <source>
        <dbReference type="SAM" id="MobiDB-lite"/>
    </source>
</evidence>
<feature type="region of interest" description="Disordered" evidence="1">
    <location>
        <begin position="91"/>
        <end position="110"/>
    </location>
</feature>
<feature type="compositionally biased region" description="Polar residues" evidence="1">
    <location>
        <begin position="14"/>
        <end position="25"/>
    </location>
</feature>
<evidence type="ECO:0000313" key="3">
    <source>
        <dbReference type="Proteomes" id="UP000800035"/>
    </source>
</evidence>
<proteinExistence type="predicted"/>
<sequence>MPRPAYSQHDYQHRSTNLRSNNHSSSPEHFHPKEASGQPHKPPPFPTTTRPQTKQRKEYYLAPMTPEQANKQTTVPKRVGEYLKHFFRCTDTLSTPPPRMHQEEAFTDFV</sequence>
<reference evidence="2" key="1">
    <citation type="journal article" date="2020" name="Stud. Mycol.">
        <title>101 Dothideomycetes genomes: a test case for predicting lifestyles and emergence of pathogens.</title>
        <authorList>
            <person name="Haridas S."/>
            <person name="Albert R."/>
            <person name="Binder M."/>
            <person name="Bloem J."/>
            <person name="Labutti K."/>
            <person name="Salamov A."/>
            <person name="Andreopoulos B."/>
            <person name="Baker S."/>
            <person name="Barry K."/>
            <person name="Bills G."/>
            <person name="Bluhm B."/>
            <person name="Cannon C."/>
            <person name="Castanera R."/>
            <person name="Culley D."/>
            <person name="Daum C."/>
            <person name="Ezra D."/>
            <person name="Gonzalez J."/>
            <person name="Henrissat B."/>
            <person name="Kuo A."/>
            <person name="Liang C."/>
            <person name="Lipzen A."/>
            <person name="Lutzoni F."/>
            <person name="Magnuson J."/>
            <person name="Mondo S."/>
            <person name="Nolan M."/>
            <person name="Ohm R."/>
            <person name="Pangilinan J."/>
            <person name="Park H.-J."/>
            <person name="Ramirez L."/>
            <person name="Alfaro M."/>
            <person name="Sun H."/>
            <person name="Tritt A."/>
            <person name="Yoshinaga Y."/>
            <person name="Zwiers L.-H."/>
            <person name="Turgeon B."/>
            <person name="Goodwin S."/>
            <person name="Spatafora J."/>
            <person name="Crous P."/>
            <person name="Grigoriev I."/>
        </authorList>
    </citation>
    <scope>NUCLEOTIDE SEQUENCE</scope>
    <source>
        <strain evidence="2">CBS 675.92</strain>
    </source>
</reference>